<dbReference type="Pfam" id="PF13517">
    <property type="entry name" value="FG-GAP_3"/>
    <property type="match status" value="3"/>
</dbReference>
<dbReference type="Gene3D" id="2.30.30.100">
    <property type="match status" value="7"/>
</dbReference>
<dbReference type="InterPro" id="IPR028994">
    <property type="entry name" value="Integrin_alpha_N"/>
</dbReference>
<dbReference type="AlphaFoldDB" id="A0A815D6D4"/>
<dbReference type="GO" id="GO:0016779">
    <property type="term" value="F:nucleotidyltransferase activity"/>
    <property type="evidence" value="ECO:0007669"/>
    <property type="project" value="UniProtKB-KW"/>
</dbReference>
<evidence type="ECO:0000256" key="5">
    <source>
        <dbReference type="ARBA" id="ARBA00022729"/>
    </source>
</evidence>
<accession>A0A815D6D4</accession>
<gene>
    <name evidence="9" type="ORF">RFH988_LOCUS29131</name>
</gene>
<keyword evidence="3 7" id="KW-0808">Transferase</keyword>
<keyword evidence="8" id="KW-0812">Transmembrane</keyword>
<reference evidence="9" key="1">
    <citation type="submission" date="2021-02" db="EMBL/GenBank/DDBJ databases">
        <authorList>
            <person name="Nowell W R."/>
        </authorList>
    </citation>
    <scope>NUCLEOTIDE SEQUENCE</scope>
</reference>
<dbReference type="EC" id="2.4.2.31" evidence="7"/>
<keyword evidence="8" id="KW-0472">Membrane</keyword>
<dbReference type="SUPFAM" id="SSF69318">
    <property type="entry name" value="Integrin alpha N-terminal domain"/>
    <property type="match status" value="2"/>
</dbReference>
<dbReference type="PANTHER" id="PTHR46580:SF2">
    <property type="entry name" value="MAM DOMAIN-CONTAINING PROTEIN"/>
    <property type="match status" value="1"/>
</dbReference>
<protein>
    <recommendedName>
        <fullName evidence="7">NAD(P)(+)--arginine ADP-ribosyltransferase</fullName>
        <ecNumber evidence="7">2.4.2.31</ecNumber>
    </recommendedName>
    <alternativeName>
        <fullName evidence="7">Mono(ADP-ribosyl)transferase</fullName>
    </alternativeName>
</protein>
<evidence type="ECO:0000256" key="6">
    <source>
        <dbReference type="ARBA" id="ARBA00047597"/>
    </source>
</evidence>
<dbReference type="Proteomes" id="UP000663882">
    <property type="component" value="Unassembled WGS sequence"/>
</dbReference>
<evidence type="ECO:0000256" key="8">
    <source>
        <dbReference type="SAM" id="Phobius"/>
    </source>
</evidence>
<evidence type="ECO:0000256" key="7">
    <source>
        <dbReference type="RuleBase" id="RU361228"/>
    </source>
</evidence>
<keyword evidence="2 7" id="KW-0328">Glycosyltransferase</keyword>
<dbReference type="SUPFAM" id="SSF56399">
    <property type="entry name" value="ADP-ribosylation"/>
    <property type="match status" value="1"/>
</dbReference>
<evidence type="ECO:0000256" key="1">
    <source>
        <dbReference type="ARBA" id="ARBA00009558"/>
    </source>
</evidence>
<comment type="similarity">
    <text evidence="1 7">Belongs to the Arg-specific ADP-ribosyltransferase family.</text>
</comment>
<dbReference type="OrthoDB" id="10022113at2759"/>
<keyword evidence="8" id="KW-1133">Transmembrane helix</keyword>
<dbReference type="InterPro" id="IPR013517">
    <property type="entry name" value="FG-GAP"/>
</dbReference>
<keyword evidence="7" id="KW-0520">NAD</keyword>
<dbReference type="GO" id="GO:0106274">
    <property type="term" value="F:NAD+-protein-arginine ADP-ribosyltransferase activity"/>
    <property type="evidence" value="ECO:0007669"/>
    <property type="project" value="UniProtKB-EC"/>
</dbReference>
<dbReference type="Pfam" id="PF01129">
    <property type="entry name" value="ART"/>
    <property type="match status" value="1"/>
</dbReference>
<feature type="transmembrane region" description="Helical" evidence="8">
    <location>
        <begin position="340"/>
        <end position="365"/>
    </location>
</feature>
<keyword evidence="4" id="KW-0548">Nucleotidyltransferase</keyword>
<comment type="caution">
    <text evidence="9">The sequence shown here is derived from an EMBL/GenBank/DDBJ whole genome shotgun (WGS) entry which is preliminary data.</text>
</comment>
<dbReference type="PANTHER" id="PTHR46580">
    <property type="entry name" value="SENSOR KINASE-RELATED"/>
    <property type="match status" value="1"/>
</dbReference>
<keyword evidence="7" id="KW-0521">NADP</keyword>
<evidence type="ECO:0000313" key="9">
    <source>
        <dbReference type="EMBL" id="CAF1289402.1"/>
    </source>
</evidence>
<comment type="catalytic activity">
    <reaction evidence="6 7">
        <text>L-arginyl-[protein] + NAD(+) = N(omega)-(ADP-D-ribosyl)-L-arginyl-[protein] + nicotinamide + H(+)</text>
        <dbReference type="Rhea" id="RHEA:19149"/>
        <dbReference type="Rhea" id="RHEA-COMP:10532"/>
        <dbReference type="Rhea" id="RHEA-COMP:15087"/>
        <dbReference type="ChEBI" id="CHEBI:15378"/>
        <dbReference type="ChEBI" id="CHEBI:17154"/>
        <dbReference type="ChEBI" id="CHEBI:29965"/>
        <dbReference type="ChEBI" id="CHEBI:57540"/>
        <dbReference type="ChEBI" id="CHEBI:142554"/>
        <dbReference type="EC" id="2.4.2.31"/>
    </reaction>
</comment>
<keyword evidence="5" id="KW-0732">Signal</keyword>
<sequence>MVQVDDSAIAFDHSIHQNKLDDAQNDEEANNQQQIMSNNSSQLPLRELPWNLNEEENIPGKKHLGDSTVNSMSKNYRVVDTAAAEENPQTTQKIVNNDNISLEPIVEYAQEPLLPLAEACAPLIDIIDDILTYVQLALDETPDEPANGLTVDESASIRLYTIEWPGFHRSLYSKLNRALKAANREELRPYFKYLKLLLTAVVKLPCVSRMTIWRGVTKDYSANFPPGELVTWWTFSSCTTTMPVLENNLYLGTTGPRTLFSIEAINGRSIQAHSHFAKEDEILLLPGTRMEVQSQMIPATDLHIIHIRQIVPNEVLLEPPFEGAYLYPKNTRKWYQKKRFLLPMFLLTVIALVAIILGSVLGTILGKKAPKYICTHPYISPMSYDIGDIPMSAIFGDFNNDGIQDLAEVNQGDNTMHVLFGTDKGTFPIATTYRTGVDPISITSGDFNHDNLLDLAVANFDEDTVSVLLGDHKGGFTTQTKYETKDKPISITSSDFNKDGYLDIAVAIFSDSTISVLFGCDNGTFSKPISYSAGGVPVFIISGDFNNDTNIDLAVANIAENTTNILLGYGTESFQAPLKFNTGTRNGIFQAGIVYPVGHNPRVIISGDFNNDKRLDLVVVNSDDNNIGVFIADRNGFFQSQVTYTTGKSPISITSGDFNNDKNLDLVVVNNLDNNISIFLGNGHGSFQATNMYNTGNAPSCITSDDLNNDKVLDLAVTNFNDSTVMMMFGNGDGTFRSPISHETGKKPSYVISVDLNQDGRKDLVVTNFGSNTIIIFQKKVIYSWNTYPEDILAVCLLAYDNCLFKLQEFKRN</sequence>
<evidence type="ECO:0000256" key="2">
    <source>
        <dbReference type="ARBA" id="ARBA00022676"/>
    </source>
</evidence>
<evidence type="ECO:0000256" key="4">
    <source>
        <dbReference type="ARBA" id="ARBA00022695"/>
    </source>
</evidence>
<dbReference type="EMBL" id="CAJNOO010002684">
    <property type="protein sequence ID" value="CAF1289402.1"/>
    <property type="molecule type" value="Genomic_DNA"/>
</dbReference>
<dbReference type="PROSITE" id="PS51996">
    <property type="entry name" value="TR_MART"/>
    <property type="match status" value="1"/>
</dbReference>
<dbReference type="InterPro" id="IPR000768">
    <property type="entry name" value="ART"/>
</dbReference>
<organism evidence="9 10">
    <name type="scientific">Rotaria sordida</name>
    <dbReference type="NCBI Taxonomy" id="392033"/>
    <lineage>
        <taxon>Eukaryota</taxon>
        <taxon>Metazoa</taxon>
        <taxon>Spiralia</taxon>
        <taxon>Gnathifera</taxon>
        <taxon>Rotifera</taxon>
        <taxon>Eurotatoria</taxon>
        <taxon>Bdelloidea</taxon>
        <taxon>Philodinida</taxon>
        <taxon>Philodinidae</taxon>
        <taxon>Rotaria</taxon>
    </lineage>
</organism>
<proteinExistence type="inferred from homology"/>
<dbReference type="Gene3D" id="3.90.176.10">
    <property type="entry name" value="Toxin ADP-ribosyltransferase, Chain A, domain 1"/>
    <property type="match status" value="1"/>
</dbReference>
<evidence type="ECO:0000313" key="10">
    <source>
        <dbReference type="Proteomes" id="UP000663882"/>
    </source>
</evidence>
<name>A0A815D6D4_9BILA</name>
<evidence type="ECO:0000256" key="3">
    <source>
        <dbReference type="ARBA" id="ARBA00022679"/>
    </source>
</evidence>